<proteinExistence type="predicted"/>
<evidence type="ECO:0000313" key="2">
    <source>
        <dbReference type="EMBL" id="RMI30485.1"/>
    </source>
</evidence>
<reference evidence="2 3" key="1">
    <citation type="submission" date="2018-10" db="EMBL/GenBank/DDBJ databases">
        <title>Isolation, diversity and antifungal activity of actinobacteria from wheat.</title>
        <authorList>
            <person name="Han C."/>
        </authorList>
    </citation>
    <scope>NUCLEOTIDE SEQUENCE [LARGE SCALE GENOMIC DNA]</scope>
    <source>
        <strain evidence="2 3">NEAU-YY642</strain>
    </source>
</reference>
<sequence>MVEVSQMSSLQRPLRAGARELSPSHLQLLLSRVSQIPSLRDKYLSTRDGPRQPLTLATLPVLTRNELVAATDELLRGKGPGEGSVVYAGGGTLSRPSMSLLPGGLFVEEVHQVWRALRPGDVLANFFPAGREWATHSFYNRFATHAGASLLPVGDLPEDEFDRWLSFCADYGANALAAPPHLLRRLLRHRAAGHQLPWLRKLLIGGAFHDRTPLDEIGELLPDVAVWQLYGSAEAWLVGHRGPRCAEAVFHLLPHQYAEIDEGRLLITTVGADEAPPLIRYVIGDRGAVVDCPCDRPGTAVRVLDAIGPALRFQGGRVWARELVELALETAEVVGAQVAVVRGDGETHLELRVRLADGVPDDQYTREWIRHRALNGHLALDPTIAEDADRFHVVAVDRLHDCGRAEPPPLVVTRDGEGHVAEVP</sequence>
<dbReference type="SUPFAM" id="SSF56801">
    <property type="entry name" value="Acetyl-CoA synthetase-like"/>
    <property type="match status" value="1"/>
</dbReference>
<dbReference type="InterPro" id="IPR042099">
    <property type="entry name" value="ANL_N_sf"/>
</dbReference>
<name>A0A3M2L3P5_9ACTN</name>
<accession>A0A3M2L3P5</accession>
<dbReference type="Pfam" id="PF00501">
    <property type="entry name" value="AMP-binding"/>
    <property type="match status" value="1"/>
</dbReference>
<organism evidence="2 3">
    <name type="scientific">Streptomyces triticirhizae</name>
    <dbReference type="NCBI Taxonomy" id="2483353"/>
    <lineage>
        <taxon>Bacteria</taxon>
        <taxon>Bacillati</taxon>
        <taxon>Actinomycetota</taxon>
        <taxon>Actinomycetes</taxon>
        <taxon>Kitasatosporales</taxon>
        <taxon>Streptomycetaceae</taxon>
        <taxon>Streptomyces</taxon>
    </lineage>
</organism>
<keyword evidence="3" id="KW-1185">Reference proteome</keyword>
<comment type="caution">
    <text evidence="2">The sequence shown here is derived from an EMBL/GenBank/DDBJ whole genome shotgun (WGS) entry which is preliminary data.</text>
</comment>
<evidence type="ECO:0000259" key="1">
    <source>
        <dbReference type="Pfam" id="PF00501"/>
    </source>
</evidence>
<dbReference type="EMBL" id="RFFJ01000236">
    <property type="protein sequence ID" value="RMI30485.1"/>
    <property type="molecule type" value="Genomic_DNA"/>
</dbReference>
<dbReference type="AlphaFoldDB" id="A0A3M2L3P5"/>
<gene>
    <name evidence="2" type="ORF">EBN88_26590</name>
</gene>
<dbReference type="Gene3D" id="3.40.50.12780">
    <property type="entry name" value="N-terminal domain of ligase-like"/>
    <property type="match status" value="1"/>
</dbReference>
<protein>
    <recommendedName>
        <fullName evidence="1">AMP-dependent synthetase/ligase domain-containing protein</fullName>
    </recommendedName>
</protein>
<evidence type="ECO:0000313" key="3">
    <source>
        <dbReference type="Proteomes" id="UP000278673"/>
    </source>
</evidence>
<dbReference type="InterPro" id="IPR000873">
    <property type="entry name" value="AMP-dep_synth/lig_dom"/>
</dbReference>
<dbReference type="Proteomes" id="UP000278673">
    <property type="component" value="Unassembled WGS sequence"/>
</dbReference>
<feature type="domain" description="AMP-dependent synthetase/ligase" evidence="1">
    <location>
        <begin position="114"/>
        <end position="240"/>
    </location>
</feature>